<feature type="chain" id="PRO_5016797100" evidence="10">
    <location>
        <begin position="28"/>
        <end position="1091"/>
    </location>
</feature>
<dbReference type="Pfam" id="PF00593">
    <property type="entry name" value="TonB_dep_Rec_b-barrel"/>
    <property type="match status" value="1"/>
</dbReference>
<dbReference type="SUPFAM" id="SSF49464">
    <property type="entry name" value="Carboxypeptidase regulatory domain-like"/>
    <property type="match status" value="1"/>
</dbReference>
<keyword evidence="5 9" id="KW-0798">TonB box</keyword>
<dbReference type="InterPro" id="IPR023997">
    <property type="entry name" value="TonB-dep_OMP_SusC/RagA_CS"/>
</dbReference>
<dbReference type="InterPro" id="IPR012910">
    <property type="entry name" value="Plug_dom"/>
</dbReference>
<sequence>MKTINVNKTCRIAVFSLACCLAAPSWADDLNRDELDVRYESQAVMQKELVKGCVRDQNGEPLIGVTVRVQGTSQGTITDIDGNYSLALPSKQTKLEFSFIGYNTVVLTPGSRKSLDVTLKEDVKALDEVVVVGYGTMKKRDLVGAVDHINSEALEGRSTPSLTRSLQGQIPNLNISMRDGKPDRGASYNIRGTTSIGAGGEALILIDGVEGDPNSVNPQDIESVSVLKDASSAAVYGARGTFGVVLITTKNAQKGGVKVNYNGSFSFSQRTVEPDLVTNGLQWTDDFVEAFVNNKGTMPTSINNIFPYTPEWHEELRRHDANPDLPKVQINENTGQYEYFGNTDWDKLLYKDVTAGTDHSMSITGGNDIANFYVSGRFFSQDGIYRANTDDYQRGNFRAKGSIKIKPWLSIDNNFDMMHKTYHYPLISYDQTLNIQRNMEQQGFPMAVMYNPDGSLTYSAVYCAVGDFYNESSYQDQTTLQYKNTFGVNITPIKDVLKFRGDFTYVNTAYKRNRVLNYVPYSTGPEQFAEKGKSIMMDNKDETRYMAANLNGTWTPKLGKNHALSVMGGWNLETSNKDTFYSERDGFLFPDRPNYDLMDGLNYKLEQGDKNWSYVGVFYRLNYGYKGRYLIETSGRYDGSSKFPVNEMWGFFPSASAAWRISEEKFMEGTRSWLDNLKLRFSVGTLGNGNVDPYKFLPTMSIDKTGVIVGDGQVNYTSYPGLIPNNLTWEKVTTYDVGVDVDMFKNRLTIGFDWYRRNTTDMYTVGPTLPEVLGTTQPKGNYADLKTKGWELTLSWRDNFKLAGSDFHYGVKFMLWDSQSWITKYNNATGKLSDYYEGYRIGDIWGYNIEGLFTSYDEIANHADQDYMKISDSKIWQPGDLKFADLNGDGKIDKGAQTLSDHGDLVIVGNEEERYHYGFNLNVGWKGIGISAFFQGVGKRDWYPGQETGFFWGKYNRPYGYSLKMHENRWTEENPNPNAYWPRLVGYSSENGGRPMGTPNNRYMQDASYLRLKALTVDYSLPQAWVSKLGLTGLKIYFTGENLFTFSNVCENFDPEVIKGGDVDLKDRKGEEQGYSYPMLKTYTVGLNVSF</sequence>
<keyword evidence="6 8" id="KW-0472">Membrane</keyword>
<evidence type="ECO:0000256" key="6">
    <source>
        <dbReference type="ARBA" id="ARBA00023136"/>
    </source>
</evidence>
<keyword evidence="7 8" id="KW-0998">Cell outer membrane</keyword>
<dbReference type="AlphaFoldDB" id="A0A380Z930"/>
<evidence type="ECO:0000256" key="5">
    <source>
        <dbReference type="ARBA" id="ARBA00023077"/>
    </source>
</evidence>
<dbReference type="GeneID" id="93069620"/>
<keyword evidence="3 8" id="KW-1134">Transmembrane beta strand</keyword>
<dbReference type="RefSeq" id="WP_004292167.1">
    <property type="nucleotide sequence ID" value="NZ_CABKNQ010000017.1"/>
</dbReference>
<evidence type="ECO:0000256" key="7">
    <source>
        <dbReference type="ARBA" id="ARBA00023237"/>
    </source>
</evidence>
<comment type="subcellular location">
    <subcellularLocation>
        <location evidence="1 8">Cell outer membrane</location>
        <topology evidence="1 8">Multi-pass membrane protein</topology>
    </subcellularLocation>
</comment>
<dbReference type="InterPro" id="IPR036942">
    <property type="entry name" value="Beta-barrel_TonB_sf"/>
</dbReference>
<dbReference type="InterPro" id="IPR039426">
    <property type="entry name" value="TonB-dep_rcpt-like"/>
</dbReference>
<keyword evidence="2 8" id="KW-0813">Transport</keyword>
<dbReference type="InterPro" id="IPR000531">
    <property type="entry name" value="Beta-barrel_TonB"/>
</dbReference>
<dbReference type="NCBIfam" id="TIGR04056">
    <property type="entry name" value="OMP_RagA_SusC"/>
    <property type="match status" value="1"/>
</dbReference>
<feature type="domain" description="TonB-dependent receptor plug" evidence="12">
    <location>
        <begin position="138"/>
        <end position="244"/>
    </location>
</feature>
<evidence type="ECO:0000256" key="9">
    <source>
        <dbReference type="RuleBase" id="RU003357"/>
    </source>
</evidence>
<gene>
    <name evidence="13" type="ORF">NCTC11155_02877</name>
</gene>
<keyword evidence="10" id="KW-0732">Signal</keyword>
<dbReference type="Pfam" id="PF13715">
    <property type="entry name" value="CarbopepD_reg_2"/>
    <property type="match status" value="1"/>
</dbReference>
<dbReference type="FunFam" id="2.60.40.1120:FF:000003">
    <property type="entry name" value="Outer membrane protein Omp121"/>
    <property type="match status" value="1"/>
</dbReference>
<comment type="similarity">
    <text evidence="8 9">Belongs to the TonB-dependent receptor family.</text>
</comment>
<dbReference type="InterPro" id="IPR037066">
    <property type="entry name" value="Plug_dom_sf"/>
</dbReference>
<dbReference type="NCBIfam" id="TIGR04057">
    <property type="entry name" value="SusC_RagA_signa"/>
    <property type="match status" value="1"/>
</dbReference>
<dbReference type="GO" id="GO:0009279">
    <property type="term" value="C:cell outer membrane"/>
    <property type="evidence" value="ECO:0007669"/>
    <property type="project" value="UniProtKB-SubCell"/>
</dbReference>
<protein>
    <submittedName>
        <fullName evidence="13">TonB-dependent receptor</fullName>
    </submittedName>
</protein>
<dbReference type="InterPro" id="IPR008969">
    <property type="entry name" value="CarboxyPept-like_regulatory"/>
</dbReference>
<evidence type="ECO:0000256" key="2">
    <source>
        <dbReference type="ARBA" id="ARBA00022448"/>
    </source>
</evidence>
<dbReference type="Proteomes" id="UP000254424">
    <property type="component" value="Unassembled WGS sequence"/>
</dbReference>
<dbReference type="EMBL" id="UFSX01000002">
    <property type="protein sequence ID" value="SUV43483.1"/>
    <property type="molecule type" value="Genomic_DNA"/>
</dbReference>
<evidence type="ECO:0000256" key="1">
    <source>
        <dbReference type="ARBA" id="ARBA00004571"/>
    </source>
</evidence>
<proteinExistence type="inferred from homology"/>
<dbReference type="InterPro" id="IPR023996">
    <property type="entry name" value="TonB-dep_OMP_SusC/RagA"/>
</dbReference>
<name>A0A380Z930_9BACE</name>
<keyword evidence="13" id="KW-0675">Receptor</keyword>
<keyword evidence="4 8" id="KW-0812">Transmembrane</keyword>
<evidence type="ECO:0000256" key="10">
    <source>
        <dbReference type="SAM" id="SignalP"/>
    </source>
</evidence>
<feature type="domain" description="TonB-dependent receptor-like beta-barrel" evidence="11">
    <location>
        <begin position="452"/>
        <end position="843"/>
    </location>
</feature>
<organism evidence="13 14">
    <name type="scientific">Bacteroides eggerthii</name>
    <dbReference type="NCBI Taxonomy" id="28111"/>
    <lineage>
        <taxon>Bacteria</taxon>
        <taxon>Pseudomonadati</taxon>
        <taxon>Bacteroidota</taxon>
        <taxon>Bacteroidia</taxon>
        <taxon>Bacteroidales</taxon>
        <taxon>Bacteroidaceae</taxon>
        <taxon>Bacteroides</taxon>
    </lineage>
</organism>
<dbReference type="SUPFAM" id="SSF56935">
    <property type="entry name" value="Porins"/>
    <property type="match status" value="1"/>
</dbReference>
<dbReference type="Gene3D" id="2.40.170.20">
    <property type="entry name" value="TonB-dependent receptor, beta-barrel domain"/>
    <property type="match status" value="1"/>
</dbReference>
<evidence type="ECO:0000256" key="3">
    <source>
        <dbReference type="ARBA" id="ARBA00022452"/>
    </source>
</evidence>
<dbReference type="Gene3D" id="2.60.40.1120">
    <property type="entry name" value="Carboxypeptidase-like, regulatory domain"/>
    <property type="match status" value="1"/>
</dbReference>
<evidence type="ECO:0000313" key="14">
    <source>
        <dbReference type="Proteomes" id="UP000254424"/>
    </source>
</evidence>
<accession>A0A380Z930</accession>
<dbReference type="PROSITE" id="PS52016">
    <property type="entry name" value="TONB_DEPENDENT_REC_3"/>
    <property type="match status" value="1"/>
</dbReference>
<evidence type="ECO:0000256" key="8">
    <source>
        <dbReference type="PROSITE-ProRule" id="PRU01360"/>
    </source>
</evidence>
<feature type="signal peptide" evidence="10">
    <location>
        <begin position="1"/>
        <end position="27"/>
    </location>
</feature>
<dbReference type="OrthoDB" id="778480at2"/>
<evidence type="ECO:0000313" key="13">
    <source>
        <dbReference type="EMBL" id="SUV43483.1"/>
    </source>
</evidence>
<evidence type="ECO:0000259" key="12">
    <source>
        <dbReference type="Pfam" id="PF07715"/>
    </source>
</evidence>
<dbReference type="Pfam" id="PF07715">
    <property type="entry name" value="Plug"/>
    <property type="match status" value="1"/>
</dbReference>
<dbReference type="Gene3D" id="2.170.130.10">
    <property type="entry name" value="TonB-dependent receptor, plug domain"/>
    <property type="match status" value="1"/>
</dbReference>
<evidence type="ECO:0000256" key="4">
    <source>
        <dbReference type="ARBA" id="ARBA00022692"/>
    </source>
</evidence>
<dbReference type="STRING" id="483216.BACEGG_03582"/>
<reference evidence="13 14" key="1">
    <citation type="submission" date="2018-06" db="EMBL/GenBank/DDBJ databases">
        <authorList>
            <consortium name="Pathogen Informatics"/>
            <person name="Doyle S."/>
        </authorList>
    </citation>
    <scope>NUCLEOTIDE SEQUENCE [LARGE SCALE GENOMIC DNA]</scope>
    <source>
        <strain evidence="13 14">NCTC11155</strain>
    </source>
</reference>
<evidence type="ECO:0000259" key="11">
    <source>
        <dbReference type="Pfam" id="PF00593"/>
    </source>
</evidence>